<evidence type="ECO:0000256" key="7">
    <source>
        <dbReference type="HAMAP-Rule" id="MF_00367"/>
    </source>
</evidence>
<dbReference type="SUPFAM" id="SSF52540">
    <property type="entry name" value="P-loop containing nucleoside triphosphate hydrolases"/>
    <property type="match status" value="1"/>
</dbReference>
<evidence type="ECO:0000256" key="9">
    <source>
        <dbReference type="RuleBase" id="RU003761"/>
    </source>
</evidence>
<name>A0A932A742_9BACT</name>
<evidence type="ECO:0000256" key="5">
    <source>
        <dbReference type="ARBA" id="ARBA00022884"/>
    </source>
</evidence>
<protein>
    <recommendedName>
        <fullName evidence="2 7">GTPase Era</fullName>
    </recommendedName>
</protein>
<feature type="domain" description="KH type-2" evidence="10">
    <location>
        <begin position="206"/>
        <end position="282"/>
    </location>
</feature>
<feature type="region of interest" description="G4" evidence="8">
    <location>
        <begin position="125"/>
        <end position="128"/>
    </location>
</feature>
<reference evidence="12" key="1">
    <citation type="submission" date="2020-07" db="EMBL/GenBank/DDBJ databases">
        <title>Huge and variable diversity of episymbiotic CPR bacteria and DPANN archaea in groundwater ecosystems.</title>
        <authorList>
            <person name="He C.Y."/>
            <person name="Keren R."/>
            <person name="Whittaker M."/>
            <person name="Farag I.F."/>
            <person name="Doudna J."/>
            <person name="Cate J.H.D."/>
            <person name="Banfield J.F."/>
        </authorList>
    </citation>
    <scope>NUCLEOTIDE SEQUENCE</scope>
    <source>
        <strain evidence="12">NC_groundwater_580_Pr5_B-0.1um_64_19</strain>
    </source>
</reference>
<evidence type="ECO:0000256" key="8">
    <source>
        <dbReference type="PROSITE-ProRule" id="PRU01050"/>
    </source>
</evidence>
<sequence length="308" mass="34754">MRAGYVSIIGRPNAGKSTLLNALVGEKIAIVTHKPQTTRNRILGIMNLRARKGVPAAQIVLVDTPGVHKPDSQLNRRMMQEVYDALASRDLTLLIVDATMKFGTGDQFTLDAVKRAGGPVFLLLNKVDMIHKEKLLPMIAEWSQRHGFREIIPISAKKKEGLEVLVGKIANALPNGQPFFPQDQITDQPERFIAAEIVREKVLMHTAEEVPYAAAVRIEQWEVKEKITRIAAVIYIEREGQKKIIVGKGGEMIKKIGTTARIDIEKLLGRKVFLELFVKVQPDWRQSRGFVEELDWRRQLEDLTPIDE</sequence>
<dbReference type="AlphaFoldDB" id="A0A932A742"/>
<evidence type="ECO:0000256" key="4">
    <source>
        <dbReference type="ARBA" id="ARBA00022741"/>
    </source>
</evidence>
<dbReference type="Gene3D" id="3.40.50.300">
    <property type="entry name" value="P-loop containing nucleotide triphosphate hydrolases"/>
    <property type="match status" value="1"/>
</dbReference>
<comment type="function">
    <text evidence="7">An essential GTPase that binds both GDP and GTP, with rapid nucleotide exchange. Plays a role in 16S rRNA processing and 30S ribosomal subunit biogenesis and possibly also in cell cycle regulation and energy metabolism.</text>
</comment>
<evidence type="ECO:0000256" key="2">
    <source>
        <dbReference type="ARBA" id="ARBA00020484"/>
    </source>
</evidence>
<feature type="region of interest" description="G3" evidence="8">
    <location>
        <begin position="63"/>
        <end position="66"/>
    </location>
</feature>
<dbReference type="InterPro" id="IPR009019">
    <property type="entry name" value="KH_sf_prok-type"/>
</dbReference>
<evidence type="ECO:0000256" key="6">
    <source>
        <dbReference type="ARBA" id="ARBA00023134"/>
    </source>
</evidence>
<comment type="subunit">
    <text evidence="7">Monomer.</text>
</comment>
<dbReference type="InterPro" id="IPR006073">
    <property type="entry name" value="GTP-bd"/>
</dbReference>
<dbReference type="Gene3D" id="3.30.300.20">
    <property type="match status" value="1"/>
</dbReference>
<dbReference type="PANTHER" id="PTHR42698">
    <property type="entry name" value="GTPASE ERA"/>
    <property type="match status" value="1"/>
</dbReference>
<dbReference type="CDD" id="cd22534">
    <property type="entry name" value="KH-II_Era"/>
    <property type="match status" value="1"/>
</dbReference>
<dbReference type="GO" id="GO:0000028">
    <property type="term" value="P:ribosomal small subunit assembly"/>
    <property type="evidence" value="ECO:0007669"/>
    <property type="project" value="TreeGrafter"/>
</dbReference>
<dbReference type="GO" id="GO:0005525">
    <property type="term" value="F:GTP binding"/>
    <property type="evidence" value="ECO:0007669"/>
    <property type="project" value="UniProtKB-UniRule"/>
</dbReference>
<dbReference type="Pfam" id="PF01926">
    <property type="entry name" value="MMR_HSR1"/>
    <property type="match status" value="1"/>
</dbReference>
<dbReference type="SUPFAM" id="SSF54814">
    <property type="entry name" value="Prokaryotic type KH domain (KH-domain type II)"/>
    <property type="match status" value="1"/>
</dbReference>
<feature type="domain" description="Era-type G" evidence="11">
    <location>
        <begin position="2"/>
        <end position="175"/>
    </location>
</feature>
<dbReference type="GO" id="GO:0005829">
    <property type="term" value="C:cytosol"/>
    <property type="evidence" value="ECO:0007669"/>
    <property type="project" value="TreeGrafter"/>
</dbReference>
<dbReference type="EMBL" id="JACPNR010000005">
    <property type="protein sequence ID" value="MBI2677916.1"/>
    <property type="molecule type" value="Genomic_DNA"/>
</dbReference>
<dbReference type="GO" id="GO:0070181">
    <property type="term" value="F:small ribosomal subunit rRNA binding"/>
    <property type="evidence" value="ECO:0007669"/>
    <property type="project" value="UniProtKB-UniRule"/>
</dbReference>
<feature type="binding site" evidence="7">
    <location>
        <begin position="10"/>
        <end position="17"/>
    </location>
    <ligand>
        <name>GTP</name>
        <dbReference type="ChEBI" id="CHEBI:37565"/>
    </ligand>
</feature>
<keyword evidence="7" id="KW-1003">Cell membrane</keyword>
<dbReference type="HAMAP" id="MF_00367">
    <property type="entry name" value="GTPase_Era"/>
    <property type="match status" value="1"/>
</dbReference>
<dbReference type="GO" id="GO:0005886">
    <property type="term" value="C:plasma membrane"/>
    <property type="evidence" value="ECO:0007669"/>
    <property type="project" value="UniProtKB-SubCell"/>
</dbReference>
<evidence type="ECO:0000259" key="11">
    <source>
        <dbReference type="PROSITE" id="PS51713"/>
    </source>
</evidence>
<dbReference type="CDD" id="cd04163">
    <property type="entry name" value="Era"/>
    <property type="match status" value="1"/>
</dbReference>
<dbReference type="InterPro" id="IPR005225">
    <property type="entry name" value="Small_GTP-bd"/>
</dbReference>
<comment type="caution">
    <text evidence="12">The sequence shown here is derived from an EMBL/GenBank/DDBJ whole genome shotgun (WGS) entry which is preliminary data.</text>
</comment>
<dbReference type="PANTHER" id="PTHR42698:SF1">
    <property type="entry name" value="GTPASE ERA, MITOCHONDRIAL"/>
    <property type="match status" value="1"/>
</dbReference>
<feature type="region of interest" description="G2" evidence="8">
    <location>
        <begin position="36"/>
        <end position="40"/>
    </location>
</feature>
<dbReference type="PROSITE" id="PS51713">
    <property type="entry name" value="G_ERA"/>
    <property type="match status" value="1"/>
</dbReference>
<keyword evidence="7" id="KW-0472">Membrane</keyword>
<dbReference type="NCBIfam" id="NF000908">
    <property type="entry name" value="PRK00089.1"/>
    <property type="match status" value="1"/>
</dbReference>
<dbReference type="Pfam" id="PF07650">
    <property type="entry name" value="KH_2"/>
    <property type="match status" value="1"/>
</dbReference>
<dbReference type="InterPro" id="IPR004044">
    <property type="entry name" value="KH_dom_type_2"/>
</dbReference>
<dbReference type="NCBIfam" id="TIGR00436">
    <property type="entry name" value="era"/>
    <property type="match status" value="1"/>
</dbReference>
<dbReference type="InterPro" id="IPR030388">
    <property type="entry name" value="G_ERA_dom"/>
</dbReference>
<dbReference type="InterPro" id="IPR005662">
    <property type="entry name" value="GTPase_Era-like"/>
</dbReference>
<dbReference type="NCBIfam" id="TIGR00231">
    <property type="entry name" value="small_GTP"/>
    <property type="match status" value="1"/>
</dbReference>
<dbReference type="PRINTS" id="PR00326">
    <property type="entry name" value="GTP1OBG"/>
</dbReference>
<dbReference type="GO" id="GO:0003924">
    <property type="term" value="F:GTPase activity"/>
    <property type="evidence" value="ECO:0007669"/>
    <property type="project" value="UniProtKB-UniRule"/>
</dbReference>
<feature type="region of interest" description="G1" evidence="8">
    <location>
        <begin position="10"/>
        <end position="17"/>
    </location>
</feature>
<comment type="subcellular location">
    <subcellularLocation>
        <location evidence="7">Cytoplasm</location>
    </subcellularLocation>
    <subcellularLocation>
        <location evidence="7">Cell membrane</location>
        <topology evidence="7">Peripheral membrane protein</topology>
    </subcellularLocation>
</comment>
<evidence type="ECO:0000313" key="13">
    <source>
        <dbReference type="Proteomes" id="UP000779809"/>
    </source>
</evidence>
<evidence type="ECO:0000256" key="3">
    <source>
        <dbReference type="ARBA" id="ARBA00022517"/>
    </source>
</evidence>
<dbReference type="FunFam" id="3.30.300.20:FF:000003">
    <property type="entry name" value="GTPase Era"/>
    <property type="match status" value="1"/>
</dbReference>
<evidence type="ECO:0000259" key="10">
    <source>
        <dbReference type="PROSITE" id="PS50823"/>
    </source>
</evidence>
<evidence type="ECO:0000256" key="1">
    <source>
        <dbReference type="ARBA" id="ARBA00007921"/>
    </source>
</evidence>
<feature type="binding site" evidence="7">
    <location>
        <begin position="63"/>
        <end position="67"/>
    </location>
    <ligand>
        <name>GTP</name>
        <dbReference type="ChEBI" id="CHEBI:37565"/>
    </ligand>
</feature>
<keyword evidence="4 7" id="KW-0547">Nucleotide-binding</keyword>
<evidence type="ECO:0000313" key="12">
    <source>
        <dbReference type="EMBL" id="MBI2677916.1"/>
    </source>
</evidence>
<dbReference type="InterPro" id="IPR027417">
    <property type="entry name" value="P-loop_NTPase"/>
</dbReference>
<keyword evidence="5 7" id="KW-0694">RNA-binding</keyword>
<dbReference type="InterPro" id="IPR015946">
    <property type="entry name" value="KH_dom-like_a/b"/>
</dbReference>
<gene>
    <name evidence="7 12" type="primary">era</name>
    <name evidence="12" type="ORF">HYX28_03965</name>
</gene>
<keyword evidence="6 7" id="KW-0342">GTP-binding</keyword>
<accession>A0A932A742</accession>
<keyword evidence="7" id="KW-0963">Cytoplasm</keyword>
<organism evidence="12 13">
    <name type="scientific">Candidatus Korobacter versatilis</name>
    <dbReference type="NCBI Taxonomy" id="658062"/>
    <lineage>
        <taxon>Bacteria</taxon>
        <taxon>Pseudomonadati</taxon>
        <taxon>Acidobacteriota</taxon>
        <taxon>Terriglobia</taxon>
        <taxon>Terriglobales</taxon>
        <taxon>Candidatus Korobacteraceae</taxon>
        <taxon>Candidatus Korobacter</taxon>
    </lineage>
</organism>
<dbReference type="GO" id="GO:0043024">
    <property type="term" value="F:ribosomal small subunit binding"/>
    <property type="evidence" value="ECO:0007669"/>
    <property type="project" value="TreeGrafter"/>
</dbReference>
<keyword evidence="3 7" id="KW-0690">Ribosome biogenesis</keyword>
<dbReference type="Proteomes" id="UP000779809">
    <property type="component" value="Unassembled WGS sequence"/>
</dbReference>
<feature type="binding site" evidence="7">
    <location>
        <begin position="125"/>
        <end position="128"/>
    </location>
    <ligand>
        <name>GTP</name>
        <dbReference type="ChEBI" id="CHEBI:37565"/>
    </ligand>
</feature>
<feature type="region of interest" description="G5" evidence="8">
    <location>
        <begin position="154"/>
        <end position="156"/>
    </location>
</feature>
<comment type="similarity">
    <text evidence="1 7 8 9">Belongs to the TRAFAC class TrmE-Era-EngA-EngB-Septin-like GTPase superfamily. Era GTPase family.</text>
</comment>
<dbReference type="PROSITE" id="PS50823">
    <property type="entry name" value="KH_TYPE_2"/>
    <property type="match status" value="1"/>
</dbReference>
<keyword evidence="7" id="KW-0699">rRNA-binding</keyword>
<proteinExistence type="inferred from homology"/>